<reference evidence="2 3" key="1">
    <citation type="journal article" date="2023" name="Microbiol. Resour. Announc.">
        <title>Complete Genome Sequence of Mycobacterium wuenschmanii, a novel Nontuberculous Mycobacterium Isolated from a captive population of Amazon Milk Frogs.</title>
        <authorList>
            <person name="Hicks J."/>
            <person name="Zeineldin M."/>
            <person name="Ward H."/>
            <person name="Wuenschmann A."/>
            <person name="Camp P."/>
            <person name="Farrell D."/>
            <person name="Lehman K."/>
            <person name="Thacker T."/>
            <person name="Cuthbert E."/>
        </authorList>
    </citation>
    <scope>NUCLEOTIDE SEQUENCE [LARGE SCALE GENOMIC DNA]</scope>
    <source>
        <strain evidence="2 3">Wuenschmanii</strain>
    </source>
</reference>
<sequence length="424" mass="45398">MQRSDIRAVGELAGEATSVLTTLVRGMHDGISTRVFDSIGPSAEPTRVIHDGISRAVYTGVDRGLRGASRVAGRVAAEIWGNEVDEALESRSDSIGAVLAAVNGIYGDELTDLENPLAGAMVIRRDGKPVALTTDALAAAYPDATGRVVVFVHGWCMTERGWSRVPRDTDDVRGYGARLQADLGFSPILLRYNSGLHISINGRTLAGLLDLLSDQWPVPISELVLVGHSMGGLVVRSACYYGAEQQHDWAGAVTRVVCLGSPHLGADLEKGVNIAAWALAKLPETRAIAAFLNARSDGVKDLRFGACLDEDWADTDPDEFLRDRCHEAPFLPHATYHYVSTTVTPTLLGMLAGDHLVRSKSAAGLGRSRRVPFLAEQGLVLTGLNHFDLLNHPLVYAKLRDWLSPLAIGPGSLGDVGRDDSGDV</sequence>
<dbReference type="InterPro" id="IPR029058">
    <property type="entry name" value="AB_hydrolase_fold"/>
</dbReference>
<dbReference type="Gene3D" id="3.40.50.1820">
    <property type="entry name" value="alpha/beta hydrolase"/>
    <property type="match status" value="1"/>
</dbReference>
<dbReference type="EMBL" id="CP126981">
    <property type="protein sequence ID" value="WIM89053.1"/>
    <property type="molecule type" value="Genomic_DNA"/>
</dbReference>
<keyword evidence="2" id="KW-0378">Hydrolase</keyword>
<dbReference type="SUPFAM" id="SSF53474">
    <property type="entry name" value="alpha/beta-Hydrolases"/>
    <property type="match status" value="1"/>
</dbReference>
<dbReference type="Pfam" id="PF07819">
    <property type="entry name" value="PGAP1"/>
    <property type="match status" value="1"/>
</dbReference>
<evidence type="ECO:0000259" key="1">
    <source>
        <dbReference type="Pfam" id="PF07819"/>
    </source>
</evidence>
<keyword evidence="3" id="KW-1185">Reference proteome</keyword>
<name>A0ABY8VZM1_9MYCO</name>
<dbReference type="GO" id="GO:0016787">
    <property type="term" value="F:hydrolase activity"/>
    <property type="evidence" value="ECO:0007669"/>
    <property type="project" value="UniProtKB-KW"/>
</dbReference>
<dbReference type="InterPro" id="IPR012908">
    <property type="entry name" value="PGAP1-ab_dom-like"/>
</dbReference>
<protein>
    <submittedName>
        <fullName evidence="2">Alpha/beta fold hydrolase</fullName>
    </submittedName>
</protein>
<dbReference type="RefSeq" id="WP_285189613.1">
    <property type="nucleotide sequence ID" value="NZ_CP126981.1"/>
</dbReference>
<accession>A0ABY8VZM1</accession>
<organism evidence="2 3">
    <name type="scientific">Candidatus Mycobacterium wuenschmannii</name>
    <dbReference type="NCBI Taxonomy" id="3027808"/>
    <lineage>
        <taxon>Bacteria</taxon>
        <taxon>Bacillati</taxon>
        <taxon>Actinomycetota</taxon>
        <taxon>Actinomycetes</taxon>
        <taxon>Mycobacteriales</taxon>
        <taxon>Mycobacteriaceae</taxon>
        <taxon>Mycobacterium</taxon>
    </lineage>
</organism>
<feature type="domain" description="GPI inositol-deacylase PGAP1-like alpha/beta" evidence="1">
    <location>
        <begin position="144"/>
        <end position="268"/>
    </location>
</feature>
<gene>
    <name evidence="2" type="ORF">PT015_06170</name>
</gene>
<evidence type="ECO:0000313" key="2">
    <source>
        <dbReference type="EMBL" id="WIM89053.1"/>
    </source>
</evidence>
<dbReference type="Proteomes" id="UP001236585">
    <property type="component" value="Chromosome"/>
</dbReference>
<proteinExistence type="predicted"/>
<evidence type="ECO:0000313" key="3">
    <source>
        <dbReference type="Proteomes" id="UP001236585"/>
    </source>
</evidence>